<evidence type="ECO:0000256" key="5">
    <source>
        <dbReference type="ARBA" id="ARBA00022989"/>
    </source>
</evidence>
<dbReference type="AlphaFoldDB" id="A0AA89T5D4"/>
<comment type="similarity">
    <text evidence="2">Belongs to the UPF0719 family.</text>
</comment>
<dbReference type="RefSeq" id="WP_221296248.1">
    <property type="nucleotide sequence ID" value="NZ_CP047491.1"/>
</dbReference>
<feature type="transmembrane region" description="Helical" evidence="7">
    <location>
        <begin position="20"/>
        <end position="37"/>
    </location>
</feature>
<name>A0AA89T5D4_9GAMM</name>
<keyword evidence="6 7" id="KW-0472">Membrane</keyword>
<comment type="caution">
    <text evidence="8">The sequence shown here is derived from an EMBL/GenBank/DDBJ whole genome shotgun (WGS) entry which is preliminary data.</text>
</comment>
<evidence type="ECO:0000256" key="3">
    <source>
        <dbReference type="ARBA" id="ARBA00022475"/>
    </source>
</evidence>
<evidence type="ECO:0000313" key="9">
    <source>
        <dbReference type="Proteomes" id="UP000563601"/>
    </source>
</evidence>
<evidence type="ECO:0000256" key="1">
    <source>
        <dbReference type="ARBA" id="ARBA00004651"/>
    </source>
</evidence>
<dbReference type="InterPro" id="IPR007140">
    <property type="entry name" value="DUF350"/>
</dbReference>
<dbReference type="Proteomes" id="UP000563601">
    <property type="component" value="Unassembled WGS sequence"/>
</dbReference>
<dbReference type="Pfam" id="PF03994">
    <property type="entry name" value="DUF350"/>
    <property type="match status" value="1"/>
</dbReference>
<evidence type="ECO:0000256" key="7">
    <source>
        <dbReference type="SAM" id="Phobius"/>
    </source>
</evidence>
<dbReference type="EMBL" id="JACHHR010000002">
    <property type="protein sequence ID" value="MBB5211255.1"/>
    <property type="molecule type" value="Genomic_DNA"/>
</dbReference>
<evidence type="ECO:0000256" key="2">
    <source>
        <dbReference type="ARBA" id="ARBA00005779"/>
    </source>
</evidence>
<protein>
    <submittedName>
        <fullName evidence="8">Uncharacterized membrane protein YjfL (UPF0719 family)</fullName>
    </submittedName>
</protein>
<gene>
    <name evidence="8" type="ORF">HNQ53_001473</name>
</gene>
<sequence length="79" mass="8585">MKNVQSEFLTATLFNLGLNLLYTLLALLIGMLALLIIDKKLLKHVDIEAELKNGNIAVAIFASTILVFVALIISFGLKG</sequence>
<reference evidence="8 9" key="1">
    <citation type="submission" date="2020-08" db="EMBL/GenBank/DDBJ databases">
        <title>Genomic Encyclopedia of Type Strains, Phase IV (KMG-IV): sequencing the most valuable type-strain genomes for metagenomic binning, comparative biology and taxonomic classification.</title>
        <authorList>
            <person name="Goeker M."/>
        </authorList>
    </citation>
    <scope>NUCLEOTIDE SEQUENCE [LARGE SCALE GENOMIC DNA]</scope>
    <source>
        <strain evidence="8 9">DSM 11525</strain>
    </source>
</reference>
<keyword evidence="3" id="KW-1003">Cell membrane</keyword>
<feature type="transmembrane region" description="Helical" evidence="7">
    <location>
        <begin position="58"/>
        <end position="77"/>
    </location>
</feature>
<keyword evidence="4 7" id="KW-0812">Transmembrane</keyword>
<organism evidence="8 9">
    <name type="scientific">Microbulbifer hydrolyticus</name>
    <dbReference type="NCBI Taxonomy" id="48074"/>
    <lineage>
        <taxon>Bacteria</taxon>
        <taxon>Pseudomonadati</taxon>
        <taxon>Pseudomonadota</taxon>
        <taxon>Gammaproteobacteria</taxon>
        <taxon>Cellvibrionales</taxon>
        <taxon>Microbulbiferaceae</taxon>
        <taxon>Microbulbifer</taxon>
    </lineage>
</organism>
<accession>A0AA89T5D4</accession>
<dbReference type="GO" id="GO:0005886">
    <property type="term" value="C:plasma membrane"/>
    <property type="evidence" value="ECO:0007669"/>
    <property type="project" value="UniProtKB-SubCell"/>
</dbReference>
<evidence type="ECO:0000313" key="8">
    <source>
        <dbReference type="EMBL" id="MBB5211255.1"/>
    </source>
</evidence>
<evidence type="ECO:0000256" key="6">
    <source>
        <dbReference type="ARBA" id="ARBA00023136"/>
    </source>
</evidence>
<keyword evidence="5 7" id="KW-1133">Transmembrane helix</keyword>
<comment type="subcellular location">
    <subcellularLocation>
        <location evidence="1">Cell membrane</location>
        <topology evidence="1">Multi-pass membrane protein</topology>
    </subcellularLocation>
</comment>
<proteinExistence type="inferred from homology"/>
<evidence type="ECO:0000256" key="4">
    <source>
        <dbReference type="ARBA" id="ARBA00022692"/>
    </source>
</evidence>